<gene>
    <name evidence="2" type="ORF">SPIL2461_LOCUS10781</name>
</gene>
<name>A0A812RLK4_SYMPI</name>
<protein>
    <submittedName>
        <fullName evidence="2">Uncharacterized protein</fullName>
    </submittedName>
</protein>
<feature type="compositionally biased region" description="Basic residues" evidence="1">
    <location>
        <begin position="233"/>
        <end position="246"/>
    </location>
</feature>
<organism evidence="2 3">
    <name type="scientific">Symbiodinium pilosum</name>
    <name type="common">Dinoflagellate</name>
    <dbReference type="NCBI Taxonomy" id="2952"/>
    <lineage>
        <taxon>Eukaryota</taxon>
        <taxon>Sar</taxon>
        <taxon>Alveolata</taxon>
        <taxon>Dinophyceae</taxon>
        <taxon>Suessiales</taxon>
        <taxon>Symbiodiniaceae</taxon>
        <taxon>Symbiodinium</taxon>
    </lineage>
</organism>
<sequence length="246" mass="27469">MLPAAMVRRFSTASVKAQLSNAVPTAEPDRRRPQLRKSKSWADGLAPAPPPVPRLAIPSRPKSGNSRQVEPSKDLVVNNDDPTVDSPLAQEKPKKSMLPSWMRHLIDRANEIMRPAAKEYLRDTTDYTKRLGLDRAEVEGLMQSGMQARRNSLTPGARLPRSRTVASLDSQESLPAARHPGERPTDQKVRRDSHVGSSGRRISSTPAPRIIRSRTVASLSTLDSQELKNWHKESRRARRNRGTSDR</sequence>
<feature type="compositionally biased region" description="Polar residues" evidence="1">
    <location>
        <begin position="144"/>
        <end position="154"/>
    </location>
</feature>
<dbReference type="AlphaFoldDB" id="A0A812RLK4"/>
<keyword evidence="3" id="KW-1185">Reference proteome</keyword>
<comment type="caution">
    <text evidence="2">The sequence shown here is derived from an EMBL/GenBank/DDBJ whole genome shotgun (WGS) entry which is preliminary data.</text>
</comment>
<evidence type="ECO:0000256" key="1">
    <source>
        <dbReference type="SAM" id="MobiDB-lite"/>
    </source>
</evidence>
<feature type="compositionally biased region" description="Polar residues" evidence="1">
    <location>
        <begin position="164"/>
        <end position="173"/>
    </location>
</feature>
<dbReference type="Proteomes" id="UP000649617">
    <property type="component" value="Unassembled WGS sequence"/>
</dbReference>
<feature type="compositionally biased region" description="Basic and acidic residues" evidence="1">
    <location>
        <begin position="179"/>
        <end position="194"/>
    </location>
</feature>
<feature type="region of interest" description="Disordered" evidence="1">
    <location>
        <begin position="18"/>
        <end position="95"/>
    </location>
</feature>
<accession>A0A812RLK4</accession>
<dbReference type="EMBL" id="CAJNIZ010020646">
    <property type="protein sequence ID" value="CAE7443405.1"/>
    <property type="molecule type" value="Genomic_DNA"/>
</dbReference>
<evidence type="ECO:0000313" key="2">
    <source>
        <dbReference type="EMBL" id="CAE7443405.1"/>
    </source>
</evidence>
<feature type="region of interest" description="Disordered" evidence="1">
    <location>
        <begin position="144"/>
        <end position="246"/>
    </location>
</feature>
<evidence type="ECO:0000313" key="3">
    <source>
        <dbReference type="Proteomes" id="UP000649617"/>
    </source>
</evidence>
<reference evidence="2" key="1">
    <citation type="submission" date="2021-02" db="EMBL/GenBank/DDBJ databases">
        <authorList>
            <person name="Dougan E. K."/>
            <person name="Rhodes N."/>
            <person name="Thang M."/>
            <person name="Chan C."/>
        </authorList>
    </citation>
    <scope>NUCLEOTIDE SEQUENCE</scope>
</reference>
<feature type="compositionally biased region" description="Polar residues" evidence="1">
    <location>
        <begin position="215"/>
        <end position="224"/>
    </location>
</feature>
<proteinExistence type="predicted"/>
<dbReference type="OrthoDB" id="431111at2759"/>